<evidence type="ECO:0000256" key="9">
    <source>
        <dbReference type="ARBA" id="ARBA00023170"/>
    </source>
</evidence>
<dbReference type="InterPro" id="IPR001828">
    <property type="entry name" value="ANF_lig-bd_rcpt"/>
</dbReference>
<organism evidence="14 15">
    <name type="scientific">Python bivittatus</name>
    <name type="common">Burmese python</name>
    <name type="synonym">Python molurus bivittatus</name>
    <dbReference type="NCBI Taxonomy" id="176946"/>
    <lineage>
        <taxon>Eukaryota</taxon>
        <taxon>Metazoa</taxon>
        <taxon>Chordata</taxon>
        <taxon>Craniata</taxon>
        <taxon>Vertebrata</taxon>
        <taxon>Euteleostomi</taxon>
        <taxon>Lepidosauria</taxon>
        <taxon>Squamata</taxon>
        <taxon>Bifurcata</taxon>
        <taxon>Unidentata</taxon>
        <taxon>Episquamata</taxon>
        <taxon>Toxicofera</taxon>
        <taxon>Serpentes</taxon>
        <taxon>Henophidia</taxon>
        <taxon>Pythonidae</taxon>
        <taxon>Python</taxon>
    </lineage>
</organism>
<feature type="transmembrane region" description="Helical" evidence="12">
    <location>
        <begin position="448"/>
        <end position="468"/>
    </location>
</feature>
<keyword evidence="9" id="KW-0675">Receptor</keyword>
<dbReference type="OrthoDB" id="9010443at2759"/>
<dbReference type="PROSITE" id="PS00981">
    <property type="entry name" value="G_PROTEIN_RECEP_F3_3"/>
    <property type="match status" value="1"/>
</dbReference>
<protein>
    <submittedName>
        <fullName evidence="15">Vomeronasal type-2 receptor 26-like</fullName>
    </submittedName>
</protein>
<evidence type="ECO:0000256" key="6">
    <source>
        <dbReference type="ARBA" id="ARBA00022989"/>
    </source>
</evidence>
<evidence type="ECO:0000256" key="5">
    <source>
        <dbReference type="ARBA" id="ARBA00022729"/>
    </source>
</evidence>
<evidence type="ECO:0000256" key="7">
    <source>
        <dbReference type="ARBA" id="ARBA00023040"/>
    </source>
</evidence>
<keyword evidence="11" id="KW-0807">Transducer</keyword>
<dbReference type="OMA" id="DHYPNKF"/>
<feature type="transmembrane region" description="Helical" evidence="12">
    <location>
        <begin position="292"/>
        <end position="312"/>
    </location>
</feature>
<keyword evidence="3" id="KW-1003">Cell membrane</keyword>
<reference evidence="15" key="1">
    <citation type="submission" date="2025-08" db="UniProtKB">
        <authorList>
            <consortium name="RefSeq"/>
        </authorList>
    </citation>
    <scope>IDENTIFICATION</scope>
    <source>
        <tissue evidence="15">Liver</tissue>
    </source>
</reference>
<dbReference type="InterPro" id="IPR028082">
    <property type="entry name" value="Peripla_BP_I"/>
</dbReference>
<dbReference type="Proteomes" id="UP000695026">
    <property type="component" value="Unplaced"/>
</dbReference>
<feature type="domain" description="G-protein coupled receptors family 3 profile" evidence="13">
    <location>
        <begin position="254"/>
        <end position="518"/>
    </location>
</feature>
<evidence type="ECO:0000259" key="13">
    <source>
        <dbReference type="PROSITE" id="PS50259"/>
    </source>
</evidence>
<dbReference type="InterPro" id="IPR017978">
    <property type="entry name" value="GPCR_3_C"/>
</dbReference>
<dbReference type="KEGG" id="pbi:103057555"/>
<dbReference type="Pfam" id="PF00003">
    <property type="entry name" value="7tm_3"/>
    <property type="match status" value="1"/>
</dbReference>
<keyword evidence="7" id="KW-0297">G-protein coupled receptor</keyword>
<evidence type="ECO:0000313" key="15">
    <source>
        <dbReference type="RefSeq" id="XP_025032045.1"/>
    </source>
</evidence>
<dbReference type="PRINTS" id="PR01535">
    <property type="entry name" value="VOMERONASL2R"/>
</dbReference>
<evidence type="ECO:0000313" key="14">
    <source>
        <dbReference type="Proteomes" id="UP000695026"/>
    </source>
</evidence>
<dbReference type="InterPro" id="IPR004073">
    <property type="entry name" value="GPCR_3_vmron_rcpt_2"/>
</dbReference>
<dbReference type="InterPro" id="IPR038550">
    <property type="entry name" value="GPCR_3_9-Cys_sf"/>
</dbReference>
<sequence>MGATGGGGVVTKFYQHILALVFAIDEINDNSKILPNITLGFHIYDSYSDSRMTYRTILDLLFTIQGFIPNYTCGSQKNVIGIIGGFGSDTTSRMADILHLYKIPQLHSFLQRISFNNSAGDEIMFNELGELAGGFDITNLVTFSNHSYIKVQVGRLDPHKGFTINKDDIEWERDFTQVPPLSLCNEKCHPGYSKKKKEGEKFCCYDCAPCPDGMFSNQEDTETCFSCPEDHYPNKFQDQCIPKIPNFLTFEDTLAIIATFSALLLSLITVLVLGIFLKHHDTAIVKANNRSLTYLLLISLLLCFFCSLLFIGRPSQTTCFLRQTTFGFIFSVSLSSILAKTISVVLAFMAIKPGSKMRKWVGKRLAYSIVFTCSKFQAGICVLWLAISPPFPDVDMHSVTEEVIVLCNEGSITMFYSILSYLGFLAIVSFTVAFLARKLPDSFNEAKFITFSMLVFCSVWLSFIPTYLSTKGKYMVVVEIFSILASSAGLLSCIFSPKCYIIVLRPQLNNREQLIRRKQ</sequence>
<keyword evidence="10" id="KW-0325">Glycoprotein</keyword>
<dbReference type="FunFam" id="2.10.50.30:FF:000002">
    <property type="entry name" value="Vomeronasal 2 receptor, h1"/>
    <property type="match status" value="1"/>
</dbReference>
<evidence type="ECO:0000256" key="4">
    <source>
        <dbReference type="ARBA" id="ARBA00022692"/>
    </source>
</evidence>
<keyword evidence="8 12" id="KW-0472">Membrane</keyword>
<feature type="transmembrane region" description="Helical" evidence="12">
    <location>
        <begin position="414"/>
        <end position="436"/>
    </location>
</feature>
<dbReference type="SUPFAM" id="SSF53822">
    <property type="entry name" value="Periplasmic binding protein-like I"/>
    <property type="match status" value="2"/>
</dbReference>
<feature type="transmembrane region" description="Helical" evidence="12">
    <location>
        <begin position="474"/>
        <end position="495"/>
    </location>
</feature>
<feature type="transmembrane region" description="Helical" evidence="12">
    <location>
        <begin position="324"/>
        <end position="351"/>
    </location>
</feature>
<name>A0A9F5N166_PYTBI</name>
<dbReference type="Pfam" id="PF07562">
    <property type="entry name" value="NCD3G"/>
    <property type="match status" value="1"/>
</dbReference>
<evidence type="ECO:0000256" key="11">
    <source>
        <dbReference type="ARBA" id="ARBA00023224"/>
    </source>
</evidence>
<feature type="transmembrane region" description="Helical" evidence="12">
    <location>
        <begin position="365"/>
        <end position="387"/>
    </location>
</feature>
<dbReference type="Gene3D" id="3.40.50.2300">
    <property type="match status" value="3"/>
</dbReference>
<comment type="similarity">
    <text evidence="2">Belongs to the G-protein coupled receptor 3 family.</text>
</comment>
<evidence type="ECO:0000256" key="10">
    <source>
        <dbReference type="ARBA" id="ARBA00023180"/>
    </source>
</evidence>
<keyword evidence="4 12" id="KW-0812">Transmembrane</keyword>
<dbReference type="CDD" id="cd15283">
    <property type="entry name" value="7tmC_V2R_pheromone"/>
    <property type="match status" value="1"/>
</dbReference>
<keyword evidence="6 12" id="KW-1133">Transmembrane helix</keyword>
<evidence type="ECO:0000256" key="2">
    <source>
        <dbReference type="ARBA" id="ARBA00007242"/>
    </source>
</evidence>
<dbReference type="PROSITE" id="PS00980">
    <property type="entry name" value="G_PROTEIN_RECEP_F3_2"/>
    <property type="match status" value="1"/>
</dbReference>
<accession>A0A9F5N166</accession>
<proteinExistence type="inferred from homology"/>
<dbReference type="InterPro" id="IPR000337">
    <property type="entry name" value="GPCR_3"/>
</dbReference>
<evidence type="ECO:0000256" key="12">
    <source>
        <dbReference type="SAM" id="Phobius"/>
    </source>
</evidence>
<dbReference type="PANTHER" id="PTHR24061">
    <property type="entry name" value="CALCIUM-SENSING RECEPTOR-RELATED"/>
    <property type="match status" value="1"/>
</dbReference>
<dbReference type="Pfam" id="PF01094">
    <property type="entry name" value="ANF_receptor"/>
    <property type="match status" value="1"/>
</dbReference>
<dbReference type="PANTHER" id="PTHR24061:SF599">
    <property type="entry name" value="G-PROTEIN COUPLED RECEPTORS FAMILY 3 PROFILE DOMAIN-CONTAINING PROTEIN"/>
    <property type="match status" value="1"/>
</dbReference>
<dbReference type="Gene3D" id="2.10.50.30">
    <property type="entry name" value="GPCR, family 3, nine cysteines domain"/>
    <property type="match status" value="1"/>
</dbReference>
<evidence type="ECO:0000256" key="8">
    <source>
        <dbReference type="ARBA" id="ARBA00023136"/>
    </source>
</evidence>
<dbReference type="AlphaFoldDB" id="A0A9F5N166"/>
<feature type="transmembrane region" description="Helical" evidence="12">
    <location>
        <begin position="254"/>
        <end position="277"/>
    </location>
</feature>
<dbReference type="PROSITE" id="PS50259">
    <property type="entry name" value="G_PROTEIN_RECEP_F3_4"/>
    <property type="match status" value="1"/>
</dbReference>
<dbReference type="GO" id="GO:0005886">
    <property type="term" value="C:plasma membrane"/>
    <property type="evidence" value="ECO:0007669"/>
    <property type="project" value="UniProtKB-SubCell"/>
</dbReference>
<dbReference type="GeneID" id="103057555"/>
<dbReference type="InterPro" id="IPR011500">
    <property type="entry name" value="GPCR_3_9-Cys_dom"/>
</dbReference>
<dbReference type="PRINTS" id="PR00248">
    <property type="entry name" value="GPCRMGR"/>
</dbReference>
<gene>
    <name evidence="15" type="primary">LOC103057555</name>
</gene>
<comment type="subcellular location">
    <subcellularLocation>
        <location evidence="1">Cell membrane</location>
        <topology evidence="1">Multi-pass membrane protein</topology>
    </subcellularLocation>
</comment>
<dbReference type="InterPro" id="IPR000068">
    <property type="entry name" value="GPCR_3_Ca_sens_rcpt-rel"/>
</dbReference>
<dbReference type="GO" id="GO:0004930">
    <property type="term" value="F:G protein-coupled receptor activity"/>
    <property type="evidence" value="ECO:0007669"/>
    <property type="project" value="UniProtKB-KW"/>
</dbReference>
<dbReference type="InterPro" id="IPR017979">
    <property type="entry name" value="GPCR_3_CS"/>
</dbReference>
<dbReference type="RefSeq" id="XP_025032045.1">
    <property type="nucleotide sequence ID" value="XM_025176277.1"/>
</dbReference>
<evidence type="ECO:0000256" key="3">
    <source>
        <dbReference type="ARBA" id="ARBA00022475"/>
    </source>
</evidence>
<keyword evidence="5" id="KW-0732">Signal</keyword>
<keyword evidence="14" id="KW-1185">Reference proteome</keyword>
<evidence type="ECO:0000256" key="1">
    <source>
        <dbReference type="ARBA" id="ARBA00004651"/>
    </source>
</evidence>